<evidence type="ECO:0000256" key="1">
    <source>
        <dbReference type="ARBA" id="ARBA00007664"/>
    </source>
</evidence>
<keyword evidence="7" id="KW-0732">Signal</keyword>
<reference evidence="9 10" key="1">
    <citation type="submission" date="2023-09" db="EMBL/GenBank/DDBJ databases">
        <title>Nesidiocoris tenuis whole genome shotgun sequence.</title>
        <authorList>
            <person name="Shibata T."/>
            <person name="Shimoda M."/>
            <person name="Kobayashi T."/>
            <person name="Uehara T."/>
        </authorList>
    </citation>
    <scope>NUCLEOTIDE SEQUENCE [LARGE SCALE GENOMIC DNA]</scope>
    <source>
        <strain evidence="9 10">Japan</strain>
    </source>
</reference>
<keyword evidence="4" id="KW-0720">Serine protease</keyword>
<organism evidence="9 10">
    <name type="scientific">Nesidiocoris tenuis</name>
    <dbReference type="NCBI Taxonomy" id="355587"/>
    <lineage>
        <taxon>Eukaryota</taxon>
        <taxon>Metazoa</taxon>
        <taxon>Ecdysozoa</taxon>
        <taxon>Arthropoda</taxon>
        <taxon>Hexapoda</taxon>
        <taxon>Insecta</taxon>
        <taxon>Pterygota</taxon>
        <taxon>Neoptera</taxon>
        <taxon>Paraneoptera</taxon>
        <taxon>Hemiptera</taxon>
        <taxon>Heteroptera</taxon>
        <taxon>Panheteroptera</taxon>
        <taxon>Cimicomorpha</taxon>
        <taxon>Miridae</taxon>
        <taxon>Dicyphina</taxon>
        <taxon>Nesidiocoris</taxon>
    </lineage>
</organism>
<dbReference type="SMART" id="SM00020">
    <property type="entry name" value="Tryp_SPc"/>
    <property type="match status" value="1"/>
</dbReference>
<dbReference type="InterPro" id="IPR018114">
    <property type="entry name" value="TRYPSIN_HIS"/>
</dbReference>
<accession>A0ABN7A7M0</accession>
<dbReference type="InterPro" id="IPR009003">
    <property type="entry name" value="Peptidase_S1_PA"/>
</dbReference>
<dbReference type="PROSITE" id="PS50240">
    <property type="entry name" value="TRYPSIN_DOM"/>
    <property type="match status" value="1"/>
</dbReference>
<keyword evidence="6" id="KW-1133">Transmembrane helix</keyword>
<dbReference type="InterPro" id="IPR001314">
    <property type="entry name" value="Peptidase_S1A"/>
</dbReference>
<dbReference type="Gene3D" id="2.40.10.10">
    <property type="entry name" value="Trypsin-like serine proteases"/>
    <property type="match status" value="1"/>
</dbReference>
<dbReference type="PANTHER" id="PTHR24276:SF91">
    <property type="entry name" value="AT26814P-RELATED"/>
    <property type="match status" value="1"/>
</dbReference>
<evidence type="ECO:0000256" key="3">
    <source>
        <dbReference type="ARBA" id="ARBA00022801"/>
    </source>
</evidence>
<keyword evidence="10" id="KW-1185">Reference proteome</keyword>
<dbReference type="Pfam" id="PF00089">
    <property type="entry name" value="Trypsin"/>
    <property type="match status" value="1"/>
</dbReference>
<dbReference type="InterPro" id="IPR050430">
    <property type="entry name" value="Peptidase_S1"/>
</dbReference>
<dbReference type="InterPro" id="IPR043504">
    <property type="entry name" value="Peptidase_S1_PA_chymotrypsin"/>
</dbReference>
<sequence>MSYYPLLLVALFVNLSNGATINNATALKYAETPHIATRPEVKIVGGNVTDIKDVPYQVSIKDGNGQHFCGGTIISEYTILTAAHCIVGTSKVLYVVAGSSKMNGGKLNRVTLAVVHIGYNNSTMENDIAVLRVQKSLQLDGITRKSLPLANFEPKPGTMCTISGWGSTYFDPGHAMGTELIEKTQVPIYDRTVCVKRLDIPSDQICAGFEQGGHDSCQGDSGGPLECGGYITGVVSWGLGCGEPNLPGAYASVAYHREWILRHINSSLPSASITIQTSFILMFTIITTMCNVFRI</sequence>
<dbReference type="PRINTS" id="PR00722">
    <property type="entry name" value="CHYMOTRYPSIN"/>
</dbReference>
<keyword evidence="2" id="KW-0645">Protease</keyword>
<dbReference type="InterPro" id="IPR001254">
    <property type="entry name" value="Trypsin_dom"/>
</dbReference>
<name>A0ABN7A7M0_9HEMI</name>
<keyword evidence="5" id="KW-1015">Disulfide bond</keyword>
<protein>
    <submittedName>
        <fullName evidence="9">Serine-type endopeptidase activity</fullName>
    </submittedName>
</protein>
<evidence type="ECO:0000259" key="8">
    <source>
        <dbReference type="PROSITE" id="PS50240"/>
    </source>
</evidence>
<evidence type="ECO:0000256" key="7">
    <source>
        <dbReference type="SAM" id="SignalP"/>
    </source>
</evidence>
<evidence type="ECO:0000313" key="9">
    <source>
        <dbReference type="EMBL" id="BES87953.1"/>
    </source>
</evidence>
<feature type="signal peptide" evidence="7">
    <location>
        <begin position="1"/>
        <end position="18"/>
    </location>
</feature>
<dbReference type="PROSITE" id="PS00134">
    <property type="entry name" value="TRYPSIN_HIS"/>
    <property type="match status" value="1"/>
</dbReference>
<evidence type="ECO:0000256" key="5">
    <source>
        <dbReference type="ARBA" id="ARBA00023157"/>
    </source>
</evidence>
<proteinExistence type="inferred from homology"/>
<feature type="transmembrane region" description="Helical" evidence="6">
    <location>
        <begin position="273"/>
        <end position="293"/>
    </location>
</feature>
<dbReference type="PANTHER" id="PTHR24276">
    <property type="entry name" value="POLYSERASE-RELATED"/>
    <property type="match status" value="1"/>
</dbReference>
<gene>
    <name evidence="9" type="ORF">NTJ_00759</name>
</gene>
<dbReference type="EMBL" id="AP028909">
    <property type="protein sequence ID" value="BES87953.1"/>
    <property type="molecule type" value="Genomic_DNA"/>
</dbReference>
<feature type="domain" description="Peptidase S1" evidence="8">
    <location>
        <begin position="43"/>
        <end position="265"/>
    </location>
</feature>
<feature type="chain" id="PRO_5045036467" evidence="7">
    <location>
        <begin position="19"/>
        <end position="295"/>
    </location>
</feature>
<dbReference type="SUPFAM" id="SSF50494">
    <property type="entry name" value="Trypsin-like serine proteases"/>
    <property type="match status" value="1"/>
</dbReference>
<keyword evidence="3" id="KW-0378">Hydrolase</keyword>
<evidence type="ECO:0000256" key="4">
    <source>
        <dbReference type="ARBA" id="ARBA00022825"/>
    </source>
</evidence>
<evidence type="ECO:0000256" key="2">
    <source>
        <dbReference type="ARBA" id="ARBA00022670"/>
    </source>
</evidence>
<keyword evidence="6" id="KW-0472">Membrane</keyword>
<evidence type="ECO:0000313" key="10">
    <source>
        <dbReference type="Proteomes" id="UP001307889"/>
    </source>
</evidence>
<keyword evidence="6" id="KW-0812">Transmembrane</keyword>
<dbReference type="CDD" id="cd00190">
    <property type="entry name" value="Tryp_SPc"/>
    <property type="match status" value="1"/>
</dbReference>
<comment type="similarity">
    <text evidence="1">Belongs to the peptidase S1 family.</text>
</comment>
<evidence type="ECO:0000256" key="6">
    <source>
        <dbReference type="SAM" id="Phobius"/>
    </source>
</evidence>
<dbReference type="Proteomes" id="UP001307889">
    <property type="component" value="Chromosome 1"/>
</dbReference>